<organism evidence="2 3">
    <name type="scientific">Streptomyces atriruber</name>
    <dbReference type="NCBI Taxonomy" id="545121"/>
    <lineage>
        <taxon>Bacteria</taxon>
        <taxon>Bacillati</taxon>
        <taxon>Actinomycetota</taxon>
        <taxon>Actinomycetes</taxon>
        <taxon>Kitasatosporales</taxon>
        <taxon>Streptomycetaceae</taxon>
        <taxon>Streptomyces</taxon>
    </lineage>
</organism>
<comment type="caution">
    <text evidence="2">The sequence shown here is derived from an EMBL/GenBank/DDBJ whole genome shotgun (WGS) entry which is preliminary data.</text>
</comment>
<evidence type="ECO:0008006" key="4">
    <source>
        <dbReference type="Google" id="ProtNLM"/>
    </source>
</evidence>
<proteinExistence type="predicted"/>
<dbReference type="RefSeq" id="WP_359353122.1">
    <property type="nucleotide sequence ID" value="NZ_JBEYXV010000013.1"/>
</dbReference>
<dbReference type="EMBL" id="JBEYXV010000013">
    <property type="protein sequence ID" value="MEU6824049.1"/>
    <property type="molecule type" value="Genomic_DNA"/>
</dbReference>
<feature type="compositionally biased region" description="Low complexity" evidence="1">
    <location>
        <begin position="54"/>
        <end position="73"/>
    </location>
</feature>
<keyword evidence="3" id="KW-1185">Reference proteome</keyword>
<evidence type="ECO:0000313" key="2">
    <source>
        <dbReference type="EMBL" id="MEU6824049.1"/>
    </source>
</evidence>
<evidence type="ECO:0000256" key="1">
    <source>
        <dbReference type="SAM" id="MobiDB-lite"/>
    </source>
</evidence>
<name>A0ABV3BSR1_9ACTN</name>
<feature type="region of interest" description="Disordered" evidence="1">
    <location>
        <begin position="50"/>
        <end position="73"/>
    </location>
</feature>
<reference evidence="2 3" key="1">
    <citation type="submission" date="2024-06" db="EMBL/GenBank/DDBJ databases">
        <title>The Natural Products Discovery Center: Release of the First 8490 Sequenced Strains for Exploring Actinobacteria Biosynthetic Diversity.</title>
        <authorList>
            <person name="Kalkreuter E."/>
            <person name="Kautsar S.A."/>
            <person name="Yang D."/>
            <person name="Bader C.D."/>
            <person name="Teijaro C.N."/>
            <person name="Fluegel L."/>
            <person name="Davis C.M."/>
            <person name="Simpson J.R."/>
            <person name="Lauterbach L."/>
            <person name="Steele A.D."/>
            <person name="Gui C."/>
            <person name="Meng S."/>
            <person name="Li G."/>
            <person name="Viehrig K."/>
            <person name="Ye F."/>
            <person name="Su P."/>
            <person name="Kiefer A.F."/>
            <person name="Nichols A."/>
            <person name="Cepeda A.J."/>
            <person name="Yan W."/>
            <person name="Fan B."/>
            <person name="Jiang Y."/>
            <person name="Adhikari A."/>
            <person name="Zheng C.-J."/>
            <person name="Schuster L."/>
            <person name="Cowan T.M."/>
            <person name="Smanski M.J."/>
            <person name="Chevrette M.G."/>
            <person name="De Carvalho L.P.S."/>
            <person name="Shen B."/>
        </authorList>
    </citation>
    <scope>NUCLEOTIDE SEQUENCE [LARGE SCALE GENOMIC DNA]</scope>
    <source>
        <strain evidence="2 3">NPDC046838</strain>
    </source>
</reference>
<gene>
    <name evidence="2" type="ORF">ABZ921_25750</name>
</gene>
<dbReference type="Proteomes" id="UP001551176">
    <property type="component" value="Unassembled WGS sequence"/>
</dbReference>
<sequence>MMLVLLYIVMAVLAAGLVAMVWASRGGPRWVQGVAKATMVVSELATAAVRKSGRSNSNSGNSGDAGALGDSGS</sequence>
<protein>
    <recommendedName>
        <fullName evidence="4">Secreted protein</fullName>
    </recommendedName>
</protein>
<evidence type="ECO:0000313" key="3">
    <source>
        <dbReference type="Proteomes" id="UP001551176"/>
    </source>
</evidence>
<accession>A0ABV3BSR1</accession>